<dbReference type="SUPFAM" id="SSF47413">
    <property type="entry name" value="lambda repressor-like DNA-binding domains"/>
    <property type="match status" value="1"/>
</dbReference>
<name>A0ABY5UPD4_9GAMM</name>
<keyword evidence="3" id="KW-1185">Reference proteome</keyword>
<dbReference type="InterPro" id="IPR001387">
    <property type="entry name" value="Cro/C1-type_HTH"/>
</dbReference>
<evidence type="ECO:0000313" key="2">
    <source>
        <dbReference type="EMBL" id="UWM45342.1"/>
    </source>
</evidence>
<dbReference type="Pfam" id="PF01381">
    <property type="entry name" value="HTH_3"/>
    <property type="match status" value="1"/>
</dbReference>
<dbReference type="Gene3D" id="1.10.260.40">
    <property type="entry name" value="lambda repressor-like DNA-binding domains"/>
    <property type="match status" value="1"/>
</dbReference>
<organism evidence="2 3">
    <name type="scientific">Yersinia alsatica</name>
    <dbReference type="NCBI Taxonomy" id="2890317"/>
    <lineage>
        <taxon>Bacteria</taxon>
        <taxon>Pseudomonadati</taxon>
        <taxon>Pseudomonadota</taxon>
        <taxon>Gammaproteobacteria</taxon>
        <taxon>Enterobacterales</taxon>
        <taxon>Yersiniaceae</taxon>
        <taxon>Yersinia</taxon>
    </lineage>
</organism>
<dbReference type="InterPro" id="IPR010982">
    <property type="entry name" value="Lambda_DNA-bd_dom_sf"/>
</dbReference>
<sequence>MRTLNDVATQLKEIRQQKKLKQSDMRLVNGMTQQQVSKFEKGGDIQLSTFLRILAGFDLEILLVTREQAQEIRAGRMTTNTVIDDENITAQNDPWQTKYKNLED</sequence>
<proteinExistence type="predicted"/>
<evidence type="ECO:0000313" key="3">
    <source>
        <dbReference type="Proteomes" id="UP001057860"/>
    </source>
</evidence>
<evidence type="ECO:0000259" key="1">
    <source>
        <dbReference type="PROSITE" id="PS50943"/>
    </source>
</evidence>
<gene>
    <name evidence="2" type="ORF">N0H69_00290</name>
</gene>
<feature type="domain" description="HTH cro/C1-type" evidence="1">
    <location>
        <begin position="11"/>
        <end position="64"/>
    </location>
</feature>
<reference evidence="2" key="1">
    <citation type="submission" date="2022-08" db="EMBL/GenBank/DDBJ databases">
        <authorList>
            <person name="Bogun A."/>
            <person name="Kislichkina A."/>
            <person name="Solomentsev V."/>
            <person name="Skryabin Y."/>
            <person name="Sizova A."/>
            <person name="Platonov M."/>
            <person name="Dentovskaya S."/>
        </authorList>
    </citation>
    <scope>NUCLEOTIDE SEQUENCE</scope>
    <source>
        <strain evidence="2">SCPM-O-B-7604</strain>
    </source>
</reference>
<accession>A0ABY5UPD4</accession>
<dbReference type="RefSeq" id="WP_050135218.1">
    <property type="nucleotide sequence ID" value="NZ_CABHWO010000069.1"/>
</dbReference>
<dbReference type="GeneID" id="75138391"/>
<dbReference type="EMBL" id="CP104006">
    <property type="protein sequence ID" value="UWM45342.1"/>
    <property type="molecule type" value="Genomic_DNA"/>
</dbReference>
<dbReference type="CDD" id="cd00093">
    <property type="entry name" value="HTH_XRE"/>
    <property type="match status" value="1"/>
</dbReference>
<dbReference type="Proteomes" id="UP001057860">
    <property type="component" value="Chromosome"/>
</dbReference>
<protein>
    <submittedName>
        <fullName evidence="2">Helix-turn-helix domain-containing protein</fullName>
    </submittedName>
</protein>
<dbReference type="PROSITE" id="PS50943">
    <property type="entry name" value="HTH_CROC1"/>
    <property type="match status" value="1"/>
</dbReference>